<proteinExistence type="predicted"/>
<organism evidence="1 2">
    <name type="scientific">Periweissella cryptocerci</name>
    <dbReference type="NCBI Taxonomy" id="2506420"/>
    <lineage>
        <taxon>Bacteria</taxon>
        <taxon>Bacillati</taxon>
        <taxon>Bacillota</taxon>
        <taxon>Bacilli</taxon>
        <taxon>Lactobacillales</taxon>
        <taxon>Lactobacillaceae</taxon>
        <taxon>Periweissella</taxon>
    </lineage>
</organism>
<dbReference type="OrthoDB" id="308037at2"/>
<dbReference type="Pfam" id="PF02288">
    <property type="entry name" value="Dehydratase_MU"/>
    <property type="match status" value="1"/>
</dbReference>
<dbReference type="PIRSF" id="PIRSF011503">
    <property type="entry name" value="DdrB_PduH"/>
    <property type="match status" value="1"/>
</dbReference>
<dbReference type="AlphaFoldDB" id="A0A4P6YT70"/>
<dbReference type="Gene3D" id="3.40.50.10150">
    <property type="entry name" value="B12-dependent dehydatase associated subunit"/>
    <property type="match status" value="1"/>
</dbReference>
<dbReference type="InterPro" id="IPR009192">
    <property type="entry name" value="Diol/glycerol_deHydtase_re_ssu"/>
</dbReference>
<gene>
    <name evidence="1" type="ORF">EQG49_05485</name>
</gene>
<dbReference type="SUPFAM" id="SSF52968">
    <property type="entry name" value="B12-dependent dehydatase associated subunit"/>
    <property type="match status" value="1"/>
</dbReference>
<dbReference type="InterPro" id="IPR010254">
    <property type="entry name" value="B12-dep_deHydtase_bsu"/>
</dbReference>
<sequence>MSMVAKPVIVVATDSKGQVLNQILFGIEEEQVAFKVEPTVRENTIASAYQAAISSHFGVGIAFDEKHAILHFKGFPENEPLFIVSVDDNESLMNLGINAARLVKGIPFKNLKKGGDL</sequence>
<evidence type="ECO:0000313" key="1">
    <source>
        <dbReference type="EMBL" id="QBO35949.1"/>
    </source>
</evidence>
<dbReference type="EMBL" id="CP037940">
    <property type="protein sequence ID" value="QBO35949.1"/>
    <property type="molecule type" value="Genomic_DNA"/>
</dbReference>
<name>A0A4P6YT70_9LACO</name>
<dbReference type="Proteomes" id="UP000292886">
    <property type="component" value="Chromosome"/>
</dbReference>
<protein>
    <submittedName>
        <fullName evidence="1">Propanediol dehydratase</fullName>
    </submittedName>
</protein>
<keyword evidence="2" id="KW-1185">Reference proteome</keyword>
<dbReference type="InterPro" id="IPR003208">
    <property type="entry name" value="Dehydtase/Dehydtase_re"/>
</dbReference>
<accession>A0A4P6YT70</accession>
<reference evidence="2" key="1">
    <citation type="submission" date="2019-03" db="EMBL/GenBank/DDBJ databases">
        <title>Weissella sp. 26KH-42 Genome sequencing.</title>
        <authorList>
            <person name="Heo J."/>
            <person name="Kim S.-J."/>
            <person name="Kim J.-S."/>
            <person name="Hong S.-B."/>
            <person name="Kwon S.-W."/>
        </authorList>
    </citation>
    <scope>NUCLEOTIDE SEQUENCE [LARGE SCALE GENOMIC DNA]</scope>
    <source>
        <strain evidence="2">26KH-42</strain>
    </source>
</reference>
<evidence type="ECO:0000313" key="2">
    <source>
        <dbReference type="Proteomes" id="UP000292886"/>
    </source>
</evidence>
<dbReference type="KEGG" id="wei:EQG49_05485"/>